<feature type="region of interest" description="Disordered" evidence="6">
    <location>
        <begin position="398"/>
        <end position="428"/>
    </location>
</feature>
<evidence type="ECO:0000259" key="7">
    <source>
        <dbReference type="PROSITE" id="PS50011"/>
    </source>
</evidence>
<dbReference type="EMBL" id="JBGBPQ010000004">
    <property type="protein sequence ID" value="KAL1525907.1"/>
    <property type="molecule type" value="Genomic_DNA"/>
</dbReference>
<keyword evidence="4" id="KW-0418">Kinase</keyword>
<dbReference type="PROSITE" id="PS50042">
    <property type="entry name" value="CNMP_BINDING_3"/>
    <property type="match status" value="2"/>
</dbReference>
<feature type="compositionally biased region" description="Polar residues" evidence="6">
    <location>
        <begin position="102"/>
        <end position="111"/>
    </location>
</feature>
<dbReference type="PANTHER" id="PTHR24353:SF143">
    <property type="entry name" value="PROTEIN KINASE DOMAIN-CONTAINING PROTEIN"/>
    <property type="match status" value="1"/>
</dbReference>
<dbReference type="GO" id="GO:0005524">
    <property type="term" value="F:ATP binding"/>
    <property type="evidence" value="ECO:0007669"/>
    <property type="project" value="UniProtKB-KW"/>
</dbReference>
<dbReference type="Gene3D" id="3.30.200.20">
    <property type="entry name" value="Phosphorylase Kinase, domain 1"/>
    <property type="match status" value="1"/>
</dbReference>
<feature type="region of interest" description="Disordered" evidence="6">
    <location>
        <begin position="1006"/>
        <end position="1025"/>
    </location>
</feature>
<keyword evidence="3" id="KW-0547">Nucleotide-binding</keyword>
<dbReference type="Pfam" id="PF00069">
    <property type="entry name" value="Pkinase"/>
    <property type="match status" value="1"/>
</dbReference>
<protein>
    <recommendedName>
        <fullName evidence="11">cGMP-dependent protein kinase</fullName>
    </recommendedName>
</protein>
<feature type="region of interest" description="Disordered" evidence="6">
    <location>
        <begin position="1"/>
        <end position="40"/>
    </location>
</feature>
<name>A0AB34JXS3_PRYPA</name>
<reference evidence="9 10" key="1">
    <citation type="journal article" date="2024" name="Science">
        <title>Giant polyketide synthase enzymes in the biosynthesis of giant marine polyether toxins.</title>
        <authorList>
            <person name="Fallon T.R."/>
            <person name="Shende V.V."/>
            <person name="Wierzbicki I.H."/>
            <person name="Pendleton A.L."/>
            <person name="Watervoot N.F."/>
            <person name="Auber R.P."/>
            <person name="Gonzalez D.J."/>
            <person name="Wisecaver J.H."/>
            <person name="Moore B.S."/>
        </authorList>
    </citation>
    <scope>NUCLEOTIDE SEQUENCE [LARGE SCALE GENOMIC DNA]</scope>
    <source>
        <strain evidence="9 10">12B1</strain>
    </source>
</reference>
<dbReference type="PROSITE" id="PS50011">
    <property type="entry name" value="PROTEIN_KINASE_DOM"/>
    <property type="match status" value="1"/>
</dbReference>
<dbReference type="InterPro" id="IPR000595">
    <property type="entry name" value="cNMP-bd_dom"/>
</dbReference>
<proteinExistence type="predicted"/>
<dbReference type="SUPFAM" id="SSF56112">
    <property type="entry name" value="Protein kinase-like (PK-like)"/>
    <property type="match status" value="1"/>
</dbReference>
<dbReference type="GO" id="GO:0004691">
    <property type="term" value="F:cAMP-dependent protein kinase activity"/>
    <property type="evidence" value="ECO:0007669"/>
    <property type="project" value="TreeGrafter"/>
</dbReference>
<dbReference type="CDD" id="cd00038">
    <property type="entry name" value="CAP_ED"/>
    <property type="match status" value="2"/>
</dbReference>
<feature type="compositionally biased region" description="Basic and acidic residues" evidence="6">
    <location>
        <begin position="1011"/>
        <end position="1025"/>
    </location>
</feature>
<dbReference type="InterPro" id="IPR000719">
    <property type="entry name" value="Prot_kinase_dom"/>
</dbReference>
<dbReference type="Pfam" id="PF00027">
    <property type="entry name" value="cNMP_binding"/>
    <property type="match status" value="1"/>
</dbReference>
<comment type="caution">
    <text evidence="9">The sequence shown here is derived from an EMBL/GenBank/DDBJ whole genome shotgun (WGS) entry which is preliminary data.</text>
</comment>
<feature type="domain" description="Cyclic nucleotide-binding" evidence="8">
    <location>
        <begin position="542"/>
        <end position="646"/>
    </location>
</feature>
<keyword evidence="10" id="KW-1185">Reference proteome</keyword>
<organism evidence="9 10">
    <name type="scientific">Prymnesium parvum</name>
    <name type="common">Toxic golden alga</name>
    <dbReference type="NCBI Taxonomy" id="97485"/>
    <lineage>
        <taxon>Eukaryota</taxon>
        <taxon>Haptista</taxon>
        <taxon>Haptophyta</taxon>
        <taxon>Prymnesiophyceae</taxon>
        <taxon>Prymnesiales</taxon>
        <taxon>Prymnesiaceae</taxon>
        <taxon>Prymnesium</taxon>
    </lineage>
</organism>
<dbReference type="SUPFAM" id="SSF51206">
    <property type="entry name" value="cAMP-binding domain-like"/>
    <property type="match status" value="2"/>
</dbReference>
<evidence type="ECO:0000256" key="3">
    <source>
        <dbReference type="ARBA" id="ARBA00022741"/>
    </source>
</evidence>
<evidence type="ECO:0000259" key="8">
    <source>
        <dbReference type="PROSITE" id="PS50042"/>
    </source>
</evidence>
<evidence type="ECO:0000256" key="2">
    <source>
        <dbReference type="ARBA" id="ARBA00022679"/>
    </source>
</evidence>
<dbReference type="InterPro" id="IPR011009">
    <property type="entry name" value="Kinase-like_dom_sf"/>
</dbReference>
<feature type="domain" description="Cyclic nucleotide-binding" evidence="8">
    <location>
        <begin position="203"/>
        <end position="318"/>
    </location>
</feature>
<feature type="compositionally biased region" description="Basic and acidic residues" evidence="6">
    <location>
        <begin position="400"/>
        <end position="409"/>
    </location>
</feature>
<evidence type="ECO:0008006" key="11">
    <source>
        <dbReference type="Google" id="ProtNLM"/>
    </source>
</evidence>
<feature type="region of interest" description="Disordered" evidence="6">
    <location>
        <begin position="129"/>
        <end position="161"/>
    </location>
</feature>
<dbReference type="GO" id="GO:0005952">
    <property type="term" value="C:cAMP-dependent protein kinase complex"/>
    <property type="evidence" value="ECO:0007669"/>
    <property type="project" value="TreeGrafter"/>
</dbReference>
<evidence type="ECO:0000256" key="5">
    <source>
        <dbReference type="ARBA" id="ARBA00022840"/>
    </source>
</evidence>
<dbReference type="SMART" id="SM00220">
    <property type="entry name" value="S_TKc"/>
    <property type="match status" value="1"/>
</dbReference>
<evidence type="ECO:0000256" key="1">
    <source>
        <dbReference type="ARBA" id="ARBA00022527"/>
    </source>
</evidence>
<dbReference type="AlphaFoldDB" id="A0AB34JXS3"/>
<keyword evidence="2" id="KW-0808">Transferase</keyword>
<evidence type="ECO:0000256" key="6">
    <source>
        <dbReference type="SAM" id="MobiDB-lite"/>
    </source>
</evidence>
<dbReference type="PANTHER" id="PTHR24353">
    <property type="entry name" value="CYCLIC NUCLEOTIDE-DEPENDENT PROTEIN KINASE"/>
    <property type="match status" value="1"/>
</dbReference>
<gene>
    <name evidence="9" type="ORF">AB1Y20_020735</name>
</gene>
<keyword evidence="5" id="KW-0067">ATP-binding</keyword>
<keyword evidence="1" id="KW-0723">Serine/threonine-protein kinase</keyword>
<dbReference type="SMART" id="SM00100">
    <property type="entry name" value="cNMP"/>
    <property type="match status" value="2"/>
</dbReference>
<dbReference type="Gene3D" id="1.10.510.10">
    <property type="entry name" value="Transferase(Phosphotransferase) domain 1"/>
    <property type="match status" value="1"/>
</dbReference>
<sequence length="1093" mass="117652">MPYFQGTDPRRAHPAARGVRDAQEVGAQAARPPSFGNASRGVTFAQQVEVPTPAQPLVALAAAPAENTQAAAVSASPLAAAAAARRVPASTAVVEVGRHRSNSTPPSQGSDEQPAPSFLHAIAGLGAAGAHLSPPPSLRSTDDGGVGKLAPRWSRAASDRRLRPAEALAGRAVQFTPSAGALSAHNREFSREVLATTLRDNFFFNRFTPAQLEDSVRAMRHRFVREGTPVSVQGEKAHSFYVCTRGGFNLTQADSSSSRRASISSQDAPSVKLVAQVGPGGFFGGTALLRDDGEVSRTATAAVDSEIFSLTREAYVRIKLTPPPARGEALKLLIGLPRFSSLPLPTLEAIAGAMQDVSIAPAEEAAGGAADAKPSNGIDDAGDNFLILIAEGEAVLTHARPAESSRSESGRNSSPPCMSPQVSPSEEMVEGRSRHYFSLLTRFSRPPTEPLVRGDIIAAGREGEESFLASLYVDKLAASDGRAARLQLLQGRPEEWELHGAQGAGVRCFRVPLRKVTAQLSEVPSLVARPLNLSSILQCQSIFRRVEPKTLDALSFSFALRIYMPGQTLHTAGQPSDKFHMLLAGRAQLTIQRPNDDGFAVFCQYERGDVISYRSILSDVVEVGTATAMAESLCIMLDRAAARQLLPDSVKKELLCRRDETATFIAVDPENMEVQRIIARGTFGTVASVKDKKTGKLYAVKKILRTVVAERVLQQQLLNEKSALAMVHHPFICDFYGTYKNAQALYLVLELCDGPELYMVLQEQGRLGLEAARLYAACILSALAELHARKWMFRDLKAENVVFAASGAVKLVDFGLAVRVPEGSKLFTVCGSTEYMAPEVVEQSGYDGAADWWSFGCLVYEMYFGTTPWIVDEDGMPNYGLSETEVSERIVDAGRALTFRADVAPPGDALASLISGLLQRKDAIRLGCSNMGSEAIRRHDFFDGIDWEALRADKVAFPPMPVVRHRASSDVVSTELEPADQAVPALLDPVSAQLMKFMMQRAAAATAPSEADAKEEGTDKAGGEDEVKALELIRPAESSETLFGLRCSTGPPVFGSTCHSSRSRVSNTDTPENFWASTEAFGLMETGTWDRDF</sequence>
<dbReference type="Gene3D" id="2.60.120.10">
    <property type="entry name" value="Jelly Rolls"/>
    <property type="match status" value="2"/>
</dbReference>
<evidence type="ECO:0000313" key="9">
    <source>
        <dbReference type="EMBL" id="KAL1525907.1"/>
    </source>
</evidence>
<dbReference type="InterPro" id="IPR014710">
    <property type="entry name" value="RmlC-like_jellyroll"/>
</dbReference>
<evidence type="ECO:0000256" key="4">
    <source>
        <dbReference type="ARBA" id="ARBA00022777"/>
    </source>
</evidence>
<feature type="region of interest" description="Disordered" evidence="6">
    <location>
        <begin position="96"/>
        <end position="116"/>
    </location>
</feature>
<accession>A0AB34JXS3</accession>
<feature type="domain" description="Protein kinase" evidence="7">
    <location>
        <begin position="672"/>
        <end position="942"/>
    </location>
</feature>
<dbReference type="InterPro" id="IPR018490">
    <property type="entry name" value="cNMP-bd_dom_sf"/>
</dbReference>
<evidence type="ECO:0000313" key="10">
    <source>
        <dbReference type="Proteomes" id="UP001515480"/>
    </source>
</evidence>
<dbReference type="Proteomes" id="UP001515480">
    <property type="component" value="Unassembled WGS sequence"/>
</dbReference>